<dbReference type="RefSeq" id="WP_069960517.1">
    <property type="nucleotide sequence ID" value="NZ_CP016094.1"/>
</dbReference>
<dbReference type="Proteomes" id="UP000095228">
    <property type="component" value="Chromosome"/>
</dbReference>
<dbReference type="AlphaFoldDB" id="A0A1I7PHP0"/>
<dbReference type="EMBL" id="CP016094">
    <property type="protein sequence ID" value="AOS43129.1"/>
    <property type="molecule type" value="Genomic_DNA"/>
</dbReference>
<dbReference type="NCBIfam" id="TIGR02595">
    <property type="entry name" value="PEP_CTERM"/>
    <property type="match status" value="1"/>
</dbReference>
<evidence type="ECO:0000313" key="4">
    <source>
        <dbReference type="Proteomes" id="UP000095228"/>
    </source>
</evidence>
<evidence type="ECO:0000313" key="3">
    <source>
        <dbReference type="EMBL" id="AOS43129.1"/>
    </source>
</evidence>
<organism evidence="3 4">
    <name type="scientific">Lacunisphaera limnophila</name>
    <dbReference type="NCBI Taxonomy" id="1838286"/>
    <lineage>
        <taxon>Bacteria</taxon>
        <taxon>Pseudomonadati</taxon>
        <taxon>Verrucomicrobiota</taxon>
        <taxon>Opitutia</taxon>
        <taxon>Opitutales</taxon>
        <taxon>Opitutaceae</taxon>
        <taxon>Lacunisphaera</taxon>
    </lineage>
</organism>
<accession>A0A1I7PHP0</accession>
<feature type="transmembrane region" description="Helical" evidence="1">
    <location>
        <begin position="212"/>
        <end position="228"/>
    </location>
</feature>
<keyword evidence="1" id="KW-0472">Membrane</keyword>
<proteinExistence type="predicted"/>
<dbReference type="KEGG" id="obg:Verru16b_00170"/>
<reference evidence="3 4" key="1">
    <citation type="submission" date="2016-06" db="EMBL/GenBank/DDBJ databases">
        <title>Three novel species with peptidoglycan cell walls form the new genus Lacunisphaera gen. nov. in the family Opitutaceae of the verrucomicrobial subdivision 4.</title>
        <authorList>
            <person name="Rast P."/>
            <person name="Gloeckner I."/>
            <person name="Jogler M."/>
            <person name="Boedeker C."/>
            <person name="Jeske O."/>
            <person name="Wiegand S."/>
            <person name="Reinhardt R."/>
            <person name="Schumann P."/>
            <person name="Rohde M."/>
            <person name="Spring S."/>
            <person name="Gloeckner F.O."/>
            <person name="Jogler C."/>
        </authorList>
    </citation>
    <scope>NUCLEOTIDE SEQUENCE [LARGE SCALE GENOMIC DNA]</scope>
    <source>
        <strain evidence="3 4">IG16b</strain>
    </source>
</reference>
<keyword evidence="1" id="KW-0812">Transmembrane</keyword>
<keyword evidence="1" id="KW-1133">Transmembrane helix</keyword>
<gene>
    <name evidence="3" type="ORF">Verru16b_00170</name>
</gene>
<evidence type="ECO:0000259" key="2">
    <source>
        <dbReference type="Pfam" id="PF07589"/>
    </source>
</evidence>
<name>A0A1I7PHP0_9BACT</name>
<keyword evidence="4" id="KW-1185">Reference proteome</keyword>
<feature type="domain" description="Ice-binding protein C-terminal" evidence="2">
    <location>
        <begin position="208"/>
        <end position="231"/>
    </location>
</feature>
<dbReference type="Pfam" id="PF07589">
    <property type="entry name" value="PEP-CTERM"/>
    <property type="match status" value="1"/>
</dbReference>
<protein>
    <recommendedName>
        <fullName evidence="2">Ice-binding protein C-terminal domain-containing protein</fullName>
    </recommendedName>
</protein>
<sequence length="234" mass="24438">MSFPRPGYLLLIALLLLGVRAAAQQVVNIDVKISFVPVYVGQGAYADPGHDYWNAVTSGVGATALLASDGVTTTTLSFAMDDPEYANIGFGGDQEFAGNLLADYFYMDGATPTAFTLGGLTPGHAYDIYLYSQAGSSYSTDRAATFTLDGSTQGLTAFTIAAYEEGTNYVRFSVTATGTSLGGSFIGSLGFNEAELNGLQIVDHGVAAIPEPSTYAALAGLAALALVARRRPRR</sequence>
<dbReference type="InterPro" id="IPR013424">
    <property type="entry name" value="Ice-binding_C"/>
</dbReference>
<evidence type="ECO:0000256" key="1">
    <source>
        <dbReference type="SAM" id="Phobius"/>
    </source>
</evidence>